<dbReference type="SMART" id="SM00754">
    <property type="entry name" value="CHRD"/>
    <property type="match status" value="1"/>
</dbReference>
<sequence length="137" mass="15379">MYNDHFFMTQLTGSKEVPPVHTNADGLALFHFDTRKNMIRFRLDVNDIGPITQANIHLGNRNIVGPIVAIIFEPEYSQTISGKKVIEGVIRERDLVGPLSGKSLSELIREMKVGKAFVNIQTSRYPKGEVRGKISQN</sequence>
<dbReference type="OrthoDB" id="571052at2"/>
<dbReference type="Pfam" id="PF07452">
    <property type="entry name" value="CHRD"/>
    <property type="match status" value="1"/>
</dbReference>
<reference evidence="2 3" key="1">
    <citation type="journal article" date="2016" name="Int. J. Syst. Evol. Microbiol.">
        <title>Oceanobacillus halophilus sp. nov., a novel moderately halophilic bacterium from a hypersaline lake.</title>
        <authorList>
            <person name="Amoozegar M.A."/>
            <person name="Bagheri M."/>
            <person name="Makhdoumi A."/>
            <person name="Nikou M.M."/>
            <person name="Fazeli S.A.S."/>
            <person name="Schumann P."/>
            <person name="Sproer C."/>
            <person name="Sanchez-Porro C."/>
            <person name="Ventosa A."/>
        </authorList>
    </citation>
    <scope>NUCLEOTIDE SEQUENCE [LARGE SCALE GENOMIC DNA]</scope>
    <source>
        <strain evidence="2 3">DSM 23996</strain>
    </source>
</reference>
<evidence type="ECO:0000259" key="1">
    <source>
        <dbReference type="PROSITE" id="PS50933"/>
    </source>
</evidence>
<dbReference type="AlphaFoldDB" id="A0A494ZVR2"/>
<dbReference type="Proteomes" id="UP000269301">
    <property type="component" value="Unassembled WGS sequence"/>
</dbReference>
<protein>
    <submittedName>
        <fullName evidence="2">CHRD domain-containing protein</fullName>
    </submittedName>
</protein>
<feature type="domain" description="CHRD" evidence="1">
    <location>
        <begin position="3"/>
        <end position="137"/>
    </location>
</feature>
<dbReference type="EMBL" id="RBZP01000017">
    <property type="protein sequence ID" value="RKQ30506.1"/>
    <property type="molecule type" value="Genomic_DNA"/>
</dbReference>
<dbReference type="PROSITE" id="PS50933">
    <property type="entry name" value="CHRD"/>
    <property type="match status" value="1"/>
</dbReference>
<comment type="caution">
    <text evidence="2">The sequence shown here is derived from an EMBL/GenBank/DDBJ whole genome shotgun (WGS) entry which is preliminary data.</text>
</comment>
<dbReference type="RefSeq" id="WP_121205514.1">
    <property type="nucleotide sequence ID" value="NZ_RBZP01000017.1"/>
</dbReference>
<gene>
    <name evidence="2" type="ORF">D8M06_15520</name>
</gene>
<proteinExistence type="predicted"/>
<evidence type="ECO:0000313" key="2">
    <source>
        <dbReference type="EMBL" id="RKQ30506.1"/>
    </source>
</evidence>
<keyword evidence="3" id="KW-1185">Reference proteome</keyword>
<evidence type="ECO:0000313" key="3">
    <source>
        <dbReference type="Proteomes" id="UP000269301"/>
    </source>
</evidence>
<accession>A0A494ZVR2</accession>
<organism evidence="2 3">
    <name type="scientific">Oceanobacillus halophilus</name>
    <dbReference type="NCBI Taxonomy" id="930130"/>
    <lineage>
        <taxon>Bacteria</taxon>
        <taxon>Bacillati</taxon>
        <taxon>Bacillota</taxon>
        <taxon>Bacilli</taxon>
        <taxon>Bacillales</taxon>
        <taxon>Bacillaceae</taxon>
        <taxon>Oceanobacillus</taxon>
    </lineage>
</organism>
<name>A0A494ZVR2_9BACI</name>
<dbReference type="InterPro" id="IPR010895">
    <property type="entry name" value="CHRD"/>
</dbReference>